<accession>A0A699VNR7</accession>
<evidence type="ECO:0008006" key="2">
    <source>
        <dbReference type="Google" id="ProtNLM"/>
    </source>
</evidence>
<dbReference type="EMBL" id="BKCJ011466959">
    <property type="protein sequence ID" value="GFD36080.1"/>
    <property type="molecule type" value="Genomic_DNA"/>
</dbReference>
<comment type="caution">
    <text evidence="1">The sequence shown here is derived from an EMBL/GenBank/DDBJ whole genome shotgun (WGS) entry which is preliminary data.</text>
</comment>
<evidence type="ECO:0000313" key="1">
    <source>
        <dbReference type="EMBL" id="GFD36080.1"/>
    </source>
</evidence>
<reference evidence="1" key="1">
    <citation type="journal article" date="2019" name="Sci. Rep.">
        <title>Draft genome of Tanacetum cinerariifolium, the natural source of mosquito coil.</title>
        <authorList>
            <person name="Yamashiro T."/>
            <person name="Shiraishi A."/>
            <person name="Satake H."/>
            <person name="Nakayama K."/>
        </authorList>
    </citation>
    <scope>NUCLEOTIDE SEQUENCE</scope>
</reference>
<sequence length="79" mass="9138">LANTNEKVDEQELEAHYSFMAKIQEVPNANSGTDSEPVEQAEFEKYKAFNDRTIDYDKHKRKLNEALGQLAHKDTVIRE</sequence>
<dbReference type="AlphaFoldDB" id="A0A699VNR7"/>
<organism evidence="1">
    <name type="scientific">Tanacetum cinerariifolium</name>
    <name type="common">Dalmatian daisy</name>
    <name type="synonym">Chrysanthemum cinerariifolium</name>
    <dbReference type="NCBI Taxonomy" id="118510"/>
    <lineage>
        <taxon>Eukaryota</taxon>
        <taxon>Viridiplantae</taxon>
        <taxon>Streptophyta</taxon>
        <taxon>Embryophyta</taxon>
        <taxon>Tracheophyta</taxon>
        <taxon>Spermatophyta</taxon>
        <taxon>Magnoliopsida</taxon>
        <taxon>eudicotyledons</taxon>
        <taxon>Gunneridae</taxon>
        <taxon>Pentapetalae</taxon>
        <taxon>asterids</taxon>
        <taxon>campanulids</taxon>
        <taxon>Asterales</taxon>
        <taxon>Asteraceae</taxon>
        <taxon>Asteroideae</taxon>
        <taxon>Anthemideae</taxon>
        <taxon>Anthemidinae</taxon>
        <taxon>Tanacetum</taxon>
    </lineage>
</organism>
<gene>
    <name evidence="1" type="ORF">Tci_908049</name>
</gene>
<proteinExistence type="predicted"/>
<feature type="non-terminal residue" evidence="1">
    <location>
        <position position="79"/>
    </location>
</feature>
<name>A0A699VNR7_TANCI</name>
<protein>
    <recommendedName>
        <fullName evidence="2">Gag-Pol polyprotein</fullName>
    </recommendedName>
</protein>
<feature type="non-terminal residue" evidence="1">
    <location>
        <position position="1"/>
    </location>
</feature>